<dbReference type="InterPro" id="IPR036397">
    <property type="entry name" value="RNaseH_sf"/>
</dbReference>
<dbReference type="Gene3D" id="3.30.420.10">
    <property type="entry name" value="Ribonuclease H-like superfamily/Ribonuclease H"/>
    <property type="match status" value="1"/>
</dbReference>
<dbReference type="GO" id="GO:0003964">
    <property type="term" value="F:RNA-directed DNA polymerase activity"/>
    <property type="evidence" value="ECO:0007669"/>
    <property type="project" value="UniProtKB-KW"/>
</dbReference>
<feature type="domain" description="Integrase catalytic" evidence="1">
    <location>
        <begin position="233"/>
        <end position="415"/>
    </location>
</feature>
<comment type="caution">
    <text evidence="2">The sequence shown here is derived from an EMBL/GenBank/DDBJ whole genome shotgun (WGS) entry which is preliminary data.</text>
</comment>
<dbReference type="InterPro" id="IPR000477">
    <property type="entry name" value="RT_dom"/>
</dbReference>
<protein>
    <submittedName>
        <fullName evidence="2">Putative reverse transcriptase domain-containing protein</fullName>
    </submittedName>
</protein>
<proteinExistence type="predicted"/>
<keyword evidence="2" id="KW-0548">Nucleotidyltransferase</keyword>
<dbReference type="PANTHER" id="PTHR46148:SF59">
    <property type="entry name" value="NUCLEOTIDYLTRANSFERASE, RIBONUCLEASE H"/>
    <property type="match status" value="1"/>
</dbReference>
<dbReference type="EMBL" id="BKCJ010010911">
    <property type="protein sequence ID" value="GEU93698.1"/>
    <property type="molecule type" value="Genomic_DNA"/>
</dbReference>
<dbReference type="Gene3D" id="3.10.10.10">
    <property type="entry name" value="HIV Type 1 Reverse Transcriptase, subunit A, domain 1"/>
    <property type="match status" value="1"/>
</dbReference>
<dbReference type="PROSITE" id="PS50994">
    <property type="entry name" value="INTEGRASE"/>
    <property type="match status" value="1"/>
</dbReference>
<dbReference type="InterPro" id="IPR043502">
    <property type="entry name" value="DNA/RNA_pol_sf"/>
</dbReference>
<dbReference type="AlphaFoldDB" id="A0A6L2P5E7"/>
<sequence>MIQNTTVESFRESRERELGRGLALDDDGDDVIGKFGLDSRKVLDESNKVERYVGGLFDSIKRSVMASKPKILQEAIELARSLMDHKFLVYAAWKADNKRRMDNNLRNNDAQKSPHKKQSVARDYTAGAPGAIQKTVTCFESWNQGHYKNDYPKLKNKNRGNATRNSEARGRAYDLGGGKANTYLNVVTGSSVYFKIDLRSGYHQLRVREEDIPKTAFRTRYGHYEFQVMPFELTNAPAVFIDLMNRVKITMDFITKLPKTSSGHDTIWVIIDRLTKSAHFLPMKETAMMERLTRLYLKEVVSRHEVLVSIIYDCYSRFTSCFWQSLSMALGIRLDMSTAYHPQTDGKIKRTIQTLEDMLRSCAEVGDGQLTGPEIIHETTKKIVQIKSRIQAARNHQKSYADVRRKPLEFQVGDKVMLKVSLWKGVIHFGKRGKLNLRYIGPFKVLAMVRTIAYRIRIPQQLSKVHIMFHVSNLKRCLSNESLVIPLDEIQIYYKQHFVEEPIEIMDREVKRLKQTCIPIVKV</sequence>
<dbReference type="InterPro" id="IPR001584">
    <property type="entry name" value="Integrase_cat-core"/>
</dbReference>
<dbReference type="Pfam" id="PF00078">
    <property type="entry name" value="RVT_1"/>
    <property type="match status" value="1"/>
</dbReference>
<accession>A0A6L2P5E7</accession>
<dbReference type="PANTHER" id="PTHR46148">
    <property type="entry name" value="CHROMO DOMAIN-CONTAINING PROTEIN"/>
    <property type="match status" value="1"/>
</dbReference>
<keyword evidence="2" id="KW-0695">RNA-directed DNA polymerase</keyword>
<dbReference type="GO" id="GO:0015074">
    <property type="term" value="P:DNA integration"/>
    <property type="evidence" value="ECO:0007669"/>
    <property type="project" value="InterPro"/>
</dbReference>
<gene>
    <name evidence="2" type="ORF">Tci_065676</name>
</gene>
<evidence type="ECO:0000259" key="1">
    <source>
        <dbReference type="PROSITE" id="PS50994"/>
    </source>
</evidence>
<name>A0A6L2P5E7_TANCI</name>
<dbReference type="InterPro" id="IPR012337">
    <property type="entry name" value="RNaseH-like_sf"/>
</dbReference>
<reference evidence="2" key="1">
    <citation type="journal article" date="2019" name="Sci. Rep.">
        <title>Draft genome of Tanacetum cinerariifolium, the natural source of mosquito coil.</title>
        <authorList>
            <person name="Yamashiro T."/>
            <person name="Shiraishi A."/>
            <person name="Satake H."/>
            <person name="Nakayama K."/>
        </authorList>
    </citation>
    <scope>NUCLEOTIDE SEQUENCE</scope>
</reference>
<evidence type="ECO:0000313" key="2">
    <source>
        <dbReference type="EMBL" id="GEU93698.1"/>
    </source>
</evidence>
<dbReference type="SUPFAM" id="SSF56672">
    <property type="entry name" value="DNA/RNA polymerases"/>
    <property type="match status" value="1"/>
</dbReference>
<dbReference type="InterPro" id="IPR056924">
    <property type="entry name" value="SH3_Tf2-1"/>
</dbReference>
<keyword evidence="2" id="KW-0808">Transferase</keyword>
<organism evidence="2">
    <name type="scientific">Tanacetum cinerariifolium</name>
    <name type="common">Dalmatian daisy</name>
    <name type="synonym">Chrysanthemum cinerariifolium</name>
    <dbReference type="NCBI Taxonomy" id="118510"/>
    <lineage>
        <taxon>Eukaryota</taxon>
        <taxon>Viridiplantae</taxon>
        <taxon>Streptophyta</taxon>
        <taxon>Embryophyta</taxon>
        <taxon>Tracheophyta</taxon>
        <taxon>Spermatophyta</taxon>
        <taxon>Magnoliopsida</taxon>
        <taxon>eudicotyledons</taxon>
        <taxon>Gunneridae</taxon>
        <taxon>Pentapetalae</taxon>
        <taxon>asterids</taxon>
        <taxon>campanulids</taxon>
        <taxon>Asterales</taxon>
        <taxon>Asteraceae</taxon>
        <taxon>Asteroideae</taxon>
        <taxon>Anthemideae</taxon>
        <taxon>Anthemidinae</taxon>
        <taxon>Tanacetum</taxon>
    </lineage>
</organism>
<dbReference type="Pfam" id="PF24626">
    <property type="entry name" value="SH3_Tf2-1"/>
    <property type="match status" value="1"/>
</dbReference>
<dbReference type="GO" id="GO:0003676">
    <property type="term" value="F:nucleic acid binding"/>
    <property type="evidence" value="ECO:0007669"/>
    <property type="project" value="InterPro"/>
</dbReference>
<dbReference type="SUPFAM" id="SSF53098">
    <property type="entry name" value="Ribonuclease H-like"/>
    <property type="match status" value="1"/>
</dbReference>